<evidence type="ECO:0000259" key="5">
    <source>
        <dbReference type="Pfam" id="PF13473"/>
    </source>
</evidence>
<dbReference type="InterPro" id="IPR008972">
    <property type="entry name" value="Cupredoxin"/>
</dbReference>
<keyword evidence="2" id="KW-0186">Copper</keyword>
<feature type="compositionally biased region" description="Low complexity" evidence="3">
    <location>
        <begin position="8"/>
        <end position="18"/>
    </location>
</feature>
<evidence type="ECO:0000313" key="6">
    <source>
        <dbReference type="EMBL" id="KKQ84921.1"/>
    </source>
</evidence>
<evidence type="ECO:0000256" key="4">
    <source>
        <dbReference type="SAM" id="Phobius"/>
    </source>
</evidence>
<dbReference type="Gene3D" id="2.60.40.420">
    <property type="entry name" value="Cupredoxins - blue copper proteins"/>
    <property type="match status" value="1"/>
</dbReference>
<dbReference type="STRING" id="1618570.UT08_C0012G0017"/>
<feature type="region of interest" description="Disordered" evidence="3">
    <location>
        <begin position="1"/>
        <end position="22"/>
    </location>
</feature>
<keyword evidence="4" id="KW-0472">Membrane</keyword>
<feature type="compositionally biased region" description="Polar residues" evidence="3">
    <location>
        <begin position="62"/>
        <end position="77"/>
    </location>
</feature>
<keyword evidence="4" id="KW-0812">Transmembrane</keyword>
<organism evidence="6 7">
    <name type="scientific">Candidatus Woesebacteria bacterium GW2011_GWB1_38_8</name>
    <dbReference type="NCBI Taxonomy" id="1618570"/>
    <lineage>
        <taxon>Bacteria</taxon>
        <taxon>Candidatus Woeseibacteriota</taxon>
    </lineage>
</organism>
<dbReference type="PANTHER" id="PTHR38439">
    <property type="entry name" value="AURACYANIN-B"/>
    <property type="match status" value="1"/>
</dbReference>
<evidence type="ECO:0000256" key="3">
    <source>
        <dbReference type="SAM" id="MobiDB-lite"/>
    </source>
</evidence>
<keyword evidence="4" id="KW-1133">Transmembrane helix</keyword>
<proteinExistence type="predicted"/>
<comment type="caution">
    <text evidence="6">The sequence shown here is derived from an EMBL/GenBank/DDBJ whole genome shotgun (WGS) entry which is preliminary data.</text>
</comment>
<evidence type="ECO:0000313" key="7">
    <source>
        <dbReference type="Proteomes" id="UP000034081"/>
    </source>
</evidence>
<dbReference type="PANTHER" id="PTHR38439:SF3">
    <property type="entry name" value="COPPER-RESISTANT CUPROPROTEIN COPI"/>
    <property type="match status" value="1"/>
</dbReference>
<evidence type="ECO:0000256" key="1">
    <source>
        <dbReference type="ARBA" id="ARBA00022723"/>
    </source>
</evidence>
<feature type="region of interest" description="Disordered" evidence="3">
    <location>
        <begin position="62"/>
        <end position="92"/>
    </location>
</feature>
<feature type="domain" description="EfeO-type cupredoxin-like" evidence="5">
    <location>
        <begin position="90"/>
        <end position="179"/>
    </location>
</feature>
<gene>
    <name evidence="6" type="ORF">UT08_C0012G0017</name>
</gene>
<dbReference type="AlphaFoldDB" id="A0A0G0P6H3"/>
<accession>A0A0G0P6H3</accession>
<protein>
    <submittedName>
        <fullName evidence="6">Plastocyanin</fullName>
    </submittedName>
</protein>
<keyword evidence="1" id="KW-0479">Metal-binding</keyword>
<dbReference type="GO" id="GO:0046872">
    <property type="term" value="F:metal ion binding"/>
    <property type="evidence" value="ECO:0007669"/>
    <property type="project" value="UniProtKB-KW"/>
</dbReference>
<dbReference type="Proteomes" id="UP000034081">
    <property type="component" value="Unassembled WGS sequence"/>
</dbReference>
<dbReference type="InterPro" id="IPR028096">
    <property type="entry name" value="EfeO_Cupredoxin"/>
</dbReference>
<dbReference type="InterPro" id="IPR050845">
    <property type="entry name" value="Cu-binding_ET"/>
</dbReference>
<name>A0A0G0P6H3_9BACT</name>
<feature type="transmembrane region" description="Helical" evidence="4">
    <location>
        <begin position="27"/>
        <end position="47"/>
    </location>
</feature>
<reference evidence="6 7" key="1">
    <citation type="journal article" date="2015" name="Nature">
        <title>rRNA introns, odd ribosomes, and small enigmatic genomes across a large radiation of phyla.</title>
        <authorList>
            <person name="Brown C.T."/>
            <person name="Hug L.A."/>
            <person name="Thomas B.C."/>
            <person name="Sharon I."/>
            <person name="Castelle C.J."/>
            <person name="Singh A."/>
            <person name="Wilkins M.J."/>
            <person name="Williams K.H."/>
            <person name="Banfield J.F."/>
        </authorList>
    </citation>
    <scope>NUCLEOTIDE SEQUENCE [LARGE SCALE GENOMIC DNA]</scope>
</reference>
<dbReference type="SUPFAM" id="SSF49503">
    <property type="entry name" value="Cupredoxins"/>
    <property type="match status" value="1"/>
</dbReference>
<sequence>MENEEQNEQSQENQPSQEVATSPNNNMLYVGIAVVAVVLVGSGIFLFSKNNAKPVVEGTSVSNVTDVGDTTNTQNQFSNGSTESNSENSDSAATNIKTFEVEAGSFYFNPKEIRVNQGDTVKIVLTAKDMMHDFNIDELGVDGPVVKKGESTTIEFTANQKGEFEYYCSVASHRANGQVGTLIVE</sequence>
<feature type="compositionally biased region" description="Low complexity" evidence="3">
    <location>
        <begin position="78"/>
        <end position="92"/>
    </location>
</feature>
<dbReference type="EMBL" id="LBVL01000012">
    <property type="protein sequence ID" value="KKQ84921.1"/>
    <property type="molecule type" value="Genomic_DNA"/>
</dbReference>
<dbReference type="Pfam" id="PF13473">
    <property type="entry name" value="Cupredoxin_1"/>
    <property type="match status" value="1"/>
</dbReference>
<evidence type="ECO:0000256" key="2">
    <source>
        <dbReference type="ARBA" id="ARBA00023008"/>
    </source>
</evidence>